<dbReference type="InterPro" id="IPR016035">
    <property type="entry name" value="Acyl_Trfase/lysoPLipase"/>
</dbReference>
<dbReference type="AlphaFoldDB" id="A0A5C5XD58"/>
<dbReference type="Gene3D" id="3.40.366.10">
    <property type="entry name" value="Malonyl-Coenzyme A Acyl Carrier Protein, domain 2"/>
    <property type="match status" value="1"/>
</dbReference>
<dbReference type="GO" id="GO:0004314">
    <property type="term" value="F:[acyl-carrier-protein] S-malonyltransferase activity"/>
    <property type="evidence" value="ECO:0007669"/>
    <property type="project" value="UniProtKB-EC"/>
</dbReference>
<reference evidence="5 6" key="1">
    <citation type="submission" date="2019-02" db="EMBL/GenBank/DDBJ databases">
        <title>Deep-cultivation of Planctomycetes and their phenomic and genomic characterization uncovers novel biology.</title>
        <authorList>
            <person name="Wiegand S."/>
            <person name="Jogler M."/>
            <person name="Boedeker C."/>
            <person name="Pinto D."/>
            <person name="Vollmers J."/>
            <person name="Rivas-Marin E."/>
            <person name="Kohn T."/>
            <person name="Peeters S.H."/>
            <person name="Heuer A."/>
            <person name="Rast P."/>
            <person name="Oberbeckmann S."/>
            <person name="Bunk B."/>
            <person name="Jeske O."/>
            <person name="Meyerdierks A."/>
            <person name="Storesund J.E."/>
            <person name="Kallscheuer N."/>
            <person name="Luecker S."/>
            <person name="Lage O.M."/>
            <person name="Pohl T."/>
            <person name="Merkel B.J."/>
            <person name="Hornburger P."/>
            <person name="Mueller R.-W."/>
            <person name="Bruemmer F."/>
            <person name="Labrenz M."/>
            <person name="Spormann A.M."/>
            <person name="Op Den Camp H."/>
            <person name="Overmann J."/>
            <person name="Amann R."/>
            <person name="Jetten M.S.M."/>
            <person name="Mascher T."/>
            <person name="Medema M.H."/>
            <person name="Devos D.P."/>
            <person name="Kaster A.-K."/>
            <person name="Ovreas L."/>
            <person name="Rohde M."/>
            <person name="Galperin M.Y."/>
            <person name="Jogler C."/>
        </authorList>
    </citation>
    <scope>NUCLEOTIDE SEQUENCE [LARGE SCALE GENOMIC DNA]</scope>
    <source>
        <strain evidence="5 6">Pan54</strain>
    </source>
</reference>
<dbReference type="PANTHER" id="PTHR42681">
    <property type="entry name" value="MALONYL-COA-ACYL CARRIER PROTEIN TRANSACYLASE, MITOCHONDRIAL"/>
    <property type="match status" value="1"/>
</dbReference>
<evidence type="ECO:0000313" key="5">
    <source>
        <dbReference type="EMBL" id="TWT59852.1"/>
    </source>
</evidence>
<dbReference type="EC" id="2.3.1.39" evidence="1"/>
<evidence type="ECO:0000256" key="3">
    <source>
        <dbReference type="ARBA" id="ARBA00023315"/>
    </source>
</evidence>
<proteinExistence type="predicted"/>
<dbReference type="InterPro" id="IPR050858">
    <property type="entry name" value="Mal-CoA-ACP_Trans/PKS_FabD"/>
</dbReference>
<organism evidence="5 6">
    <name type="scientific">Rubinisphaera italica</name>
    <dbReference type="NCBI Taxonomy" id="2527969"/>
    <lineage>
        <taxon>Bacteria</taxon>
        <taxon>Pseudomonadati</taxon>
        <taxon>Planctomycetota</taxon>
        <taxon>Planctomycetia</taxon>
        <taxon>Planctomycetales</taxon>
        <taxon>Planctomycetaceae</taxon>
        <taxon>Rubinisphaera</taxon>
    </lineage>
</organism>
<dbReference type="GO" id="GO:0006633">
    <property type="term" value="P:fatty acid biosynthetic process"/>
    <property type="evidence" value="ECO:0007669"/>
    <property type="project" value="TreeGrafter"/>
</dbReference>
<keyword evidence="2" id="KW-0808">Transferase</keyword>
<dbReference type="OrthoDB" id="241980at2"/>
<dbReference type="RefSeq" id="WP_146502037.1">
    <property type="nucleotide sequence ID" value="NZ_SJPG01000001.1"/>
</dbReference>
<keyword evidence="6" id="KW-1185">Reference proteome</keyword>
<evidence type="ECO:0000313" key="6">
    <source>
        <dbReference type="Proteomes" id="UP000316095"/>
    </source>
</evidence>
<comment type="catalytic activity">
    <reaction evidence="4">
        <text>holo-[ACP] + malonyl-CoA = malonyl-[ACP] + CoA</text>
        <dbReference type="Rhea" id="RHEA:41792"/>
        <dbReference type="Rhea" id="RHEA-COMP:9623"/>
        <dbReference type="Rhea" id="RHEA-COMP:9685"/>
        <dbReference type="ChEBI" id="CHEBI:57287"/>
        <dbReference type="ChEBI" id="CHEBI:57384"/>
        <dbReference type="ChEBI" id="CHEBI:64479"/>
        <dbReference type="ChEBI" id="CHEBI:78449"/>
        <dbReference type="EC" id="2.3.1.39"/>
    </reaction>
</comment>
<accession>A0A5C5XD58</accession>
<protein>
    <recommendedName>
        <fullName evidence="1">[acyl-carrier-protein] S-malonyltransferase</fullName>
        <ecNumber evidence="1">2.3.1.39</ecNumber>
    </recommendedName>
</protein>
<evidence type="ECO:0000256" key="1">
    <source>
        <dbReference type="ARBA" id="ARBA00013258"/>
    </source>
</evidence>
<dbReference type="SUPFAM" id="SSF52151">
    <property type="entry name" value="FabD/lysophospholipase-like"/>
    <property type="match status" value="1"/>
</dbReference>
<dbReference type="EMBL" id="SJPG01000001">
    <property type="protein sequence ID" value="TWT59852.1"/>
    <property type="molecule type" value="Genomic_DNA"/>
</dbReference>
<sequence>MALPDYFPEITQASRIAVSFRGYNITNAGQTAALLKHSLLGPLLHDRLQQADILCADALGIKTTLQKDLELNRPSDLSTYSQDLAMIVAVELAHWDAMLEVLGDRRKQIRVLTGYSLGEITATIVSGLFDYEHAMGPVLELSRDAAELAPNVTMGVLFSRGPELDLELIRQQCEVITCQGNGVLAISTYLAPNTVLLMGEGNTIDRFKETMQADFPKTTHLRKNPNHWPPLHTPIVLQKHLRDRAAVMLQTSACCTELPDYPILSCVTGDIAYNGHNSRQLITDWVDHPQQLWKCVHAILEMGIDSLIHLGPEPNILPATLTRISENVQAQLNQPNWYGYGLRTLSKWTAHRRWLAQMMTRDAVLMRAPYVTQVNLEDHFLAVEKS</sequence>
<evidence type="ECO:0000256" key="2">
    <source>
        <dbReference type="ARBA" id="ARBA00022679"/>
    </source>
</evidence>
<keyword evidence="3" id="KW-0012">Acyltransferase</keyword>
<gene>
    <name evidence="5" type="ORF">Pan54_05630</name>
</gene>
<dbReference type="Gene3D" id="3.30.70.250">
    <property type="entry name" value="Malonyl-CoA ACP transacylase, ACP-binding"/>
    <property type="match status" value="1"/>
</dbReference>
<dbReference type="Proteomes" id="UP000316095">
    <property type="component" value="Unassembled WGS sequence"/>
</dbReference>
<evidence type="ECO:0000256" key="4">
    <source>
        <dbReference type="ARBA" id="ARBA00048462"/>
    </source>
</evidence>
<dbReference type="PANTHER" id="PTHR42681:SF1">
    <property type="entry name" value="MALONYL-COA-ACYL CARRIER PROTEIN TRANSACYLASE, MITOCHONDRIAL"/>
    <property type="match status" value="1"/>
</dbReference>
<name>A0A5C5XD58_9PLAN</name>
<dbReference type="GO" id="GO:0005829">
    <property type="term" value="C:cytosol"/>
    <property type="evidence" value="ECO:0007669"/>
    <property type="project" value="TreeGrafter"/>
</dbReference>
<dbReference type="InterPro" id="IPR001227">
    <property type="entry name" value="Ac_transferase_dom_sf"/>
</dbReference>
<comment type="caution">
    <text evidence="5">The sequence shown here is derived from an EMBL/GenBank/DDBJ whole genome shotgun (WGS) entry which is preliminary data.</text>
</comment>